<dbReference type="Proteomes" id="UP000581769">
    <property type="component" value="Unassembled WGS sequence"/>
</dbReference>
<evidence type="ECO:0000313" key="2">
    <source>
        <dbReference type="EMBL" id="MBB4686784.1"/>
    </source>
</evidence>
<accession>A0A840J0S0</accession>
<dbReference type="InterPro" id="IPR013097">
    <property type="entry name" value="Dabb"/>
</dbReference>
<dbReference type="Gene3D" id="3.30.70.100">
    <property type="match status" value="1"/>
</dbReference>
<proteinExistence type="predicted"/>
<dbReference type="SMART" id="SM00886">
    <property type="entry name" value="Dabb"/>
    <property type="match status" value="1"/>
</dbReference>
<feature type="domain" description="Stress-response A/B barrel" evidence="1">
    <location>
        <begin position="2"/>
        <end position="90"/>
    </location>
</feature>
<evidence type="ECO:0000313" key="3">
    <source>
        <dbReference type="Proteomes" id="UP000581769"/>
    </source>
</evidence>
<dbReference type="RefSeq" id="WP_184781585.1">
    <property type="nucleotide sequence ID" value="NZ_JACHMG010000001.1"/>
</dbReference>
<gene>
    <name evidence="2" type="ORF">BJY18_004269</name>
</gene>
<keyword evidence="3" id="KW-1185">Reference proteome</keyword>
<sequence length="136" mass="15112">MIYHCNRMKLKQGLPPEQIATALEHLKEQGRIPAVQSFVVGPEHGSEFDWGAIFVLADLDAYWEYLTHPAHKRSERAGVPLLEKFECYDVSDDPDPGLEARIAELQKRNYEADPELVTLMAGLASHTGSSAVTHAA</sequence>
<reference evidence="2 3" key="1">
    <citation type="submission" date="2020-08" db="EMBL/GenBank/DDBJ databases">
        <title>Sequencing the genomes of 1000 actinobacteria strains.</title>
        <authorList>
            <person name="Klenk H.-P."/>
        </authorList>
    </citation>
    <scope>NUCLEOTIDE SEQUENCE [LARGE SCALE GENOMIC DNA]</scope>
    <source>
        <strain evidence="2 3">DSM 45859</strain>
    </source>
</reference>
<name>A0A840J0S0_9PSEU</name>
<dbReference type="Pfam" id="PF07876">
    <property type="entry name" value="Dabb"/>
    <property type="match status" value="1"/>
</dbReference>
<dbReference type="InterPro" id="IPR011008">
    <property type="entry name" value="Dimeric_a/b-barrel"/>
</dbReference>
<organism evidence="2 3">
    <name type="scientific">Amycolatopsis jiangsuensis</name>
    <dbReference type="NCBI Taxonomy" id="1181879"/>
    <lineage>
        <taxon>Bacteria</taxon>
        <taxon>Bacillati</taxon>
        <taxon>Actinomycetota</taxon>
        <taxon>Actinomycetes</taxon>
        <taxon>Pseudonocardiales</taxon>
        <taxon>Pseudonocardiaceae</taxon>
        <taxon>Amycolatopsis</taxon>
    </lineage>
</organism>
<dbReference type="PROSITE" id="PS51502">
    <property type="entry name" value="S_R_A_B_BARREL"/>
    <property type="match status" value="1"/>
</dbReference>
<dbReference type="SUPFAM" id="SSF54909">
    <property type="entry name" value="Dimeric alpha+beta barrel"/>
    <property type="match status" value="1"/>
</dbReference>
<evidence type="ECO:0000259" key="1">
    <source>
        <dbReference type="PROSITE" id="PS51502"/>
    </source>
</evidence>
<dbReference type="AlphaFoldDB" id="A0A840J0S0"/>
<comment type="caution">
    <text evidence="2">The sequence shown here is derived from an EMBL/GenBank/DDBJ whole genome shotgun (WGS) entry which is preliminary data.</text>
</comment>
<protein>
    <recommendedName>
        <fullName evidence="1">Stress-response A/B barrel domain-containing protein</fullName>
    </recommendedName>
</protein>
<dbReference type="EMBL" id="JACHMG010000001">
    <property type="protein sequence ID" value="MBB4686784.1"/>
    <property type="molecule type" value="Genomic_DNA"/>
</dbReference>